<feature type="binding site" evidence="4">
    <location>
        <begin position="8"/>
        <end position="15"/>
    </location>
    <ligand>
        <name>substrate</name>
    </ligand>
</feature>
<proteinExistence type="predicted"/>
<feature type="active site" description="Proton donor/acceptor" evidence="3">
    <location>
        <position position="84"/>
    </location>
</feature>
<dbReference type="AlphaFoldDB" id="A0A023X2S8"/>
<dbReference type="RefSeq" id="WP_159449899.1">
    <property type="nucleotide sequence ID" value="NZ_CP007514.1"/>
</dbReference>
<evidence type="ECO:0000256" key="4">
    <source>
        <dbReference type="PIRSR" id="PIRSR613078-2"/>
    </source>
</evidence>
<protein>
    <submittedName>
        <fullName evidence="5">Fructose-26-bisphosphatase</fullName>
    </submittedName>
    <submittedName>
        <fullName evidence="6">Histidine phosphatase family protein</fullName>
        <ecNumber evidence="6">3.1.3.-</ecNumber>
    </submittedName>
</protein>
<dbReference type="PANTHER" id="PTHR48100:SF1">
    <property type="entry name" value="HISTIDINE PHOSPHATASE FAMILY PROTEIN-RELATED"/>
    <property type="match status" value="1"/>
</dbReference>
<dbReference type="EMBL" id="JAWXXX010000001">
    <property type="protein sequence ID" value="MDX5893918.1"/>
    <property type="molecule type" value="Genomic_DNA"/>
</dbReference>
<evidence type="ECO:0000256" key="2">
    <source>
        <dbReference type="ARBA" id="ARBA00023235"/>
    </source>
</evidence>
<gene>
    <name evidence="5" type="ORF">RradSPS_1228</name>
    <name evidence="6" type="ORF">SIL72_07715</name>
</gene>
<name>A0A023X2S8_RUBRA</name>
<dbReference type="CDD" id="cd07067">
    <property type="entry name" value="HP_PGM_like"/>
    <property type="match status" value="1"/>
</dbReference>
<evidence type="ECO:0000313" key="6">
    <source>
        <dbReference type="EMBL" id="MDX5893918.1"/>
    </source>
</evidence>
<organism evidence="5 7">
    <name type="scientific">Rubrobacter radiotolerans</name>
    <name type="common">Arthrobacter radiotolerans</name>
    <dbReference type="NCBI Taxonomy" id="42256"/>
    <lineage>
        <taxon>Bacteria</taxon>
        <taxon>Bacillati</taxon>
        <taxon>Actinomycetota</taxon>
        <taxon>Rubrobacteria</taxon>
        <taxon>Rubrobacterales</taxon>
        <taxon>Rubrobacteraceae</taxon>
        <taxon>Rubrobacter</taxon>
    </lineage>
</organism>
<evidence type="ECO:0000313" key="7">
    <source>
        <dbReference type="Proteomes" id="UP000025229"/>
    </source>
</evidence>
<keyword evidence="1" id="KW-0324">Glycolysis</keyword>
<feature type="active site" description="Tele-phosphohistidine intermediate" evidence="3">
    <location>
        <position position="9"/>
    </location>
</feature>
<feature type="binding site" evidence="4">
    <location>
        <position position="58"/>
    </location>
    <ligand>
        <name>substrate</name>
    </ligand>
</feature>
<keyword evidence="2" id="KW-0413">Isomerase</keyword>
<dbReference type="EC" id="3.1.3.-" evidence="6"/>
<dbReference type="PANTHER" id="PTHR48100">
    <property type="entry name" value="BROAD-SPECIFICITY PHOSPHATASE YOR283W-RELATED"/>
    <property type="match status" value="1"/>
</dbReference>
<dbReference type="Proteomes" id="UP001281130">
    <property type="component" value="Unassembled WGS sequence"/>
</dbReference>
<reference evidence="6" key="2">
    <citation type="submission" date="2023-11" db="EMBL/GenBank/DDBJ databases">
        <title>MicrobeMod: A computational toolkit for identifying prokaryotic methylation and restriction-modification with nanopore sequencing.</title>
        <authorList>
            <person name="Crits-Christoph A."/>
            <person name="Kang S.C."/>
            <person name="Lee H."/>
            <person name="Ostrov N."/>
        </authorList>
    </citation>
    <scope>NUCLEOTIDE SEQUENCE</scope>
    <source>
        <strain evidence="6">ATCC 51242</strain>
    </source>
</reference>
<dbReference type="STRING" id="42256.RradSPS_1228"/>
<dbReference type="KEGG" id="rrd:RradSPS_1228"/>
<keyword evidence="6" id="KW-0378">Hydrolase</keyword>
<dbReference type="InterPro" id="IPR029033">
    <property type="entry name" value="His_PPase_superfam"/>
</dbReference>
<evidence type="ECO:0000256" key="1">
    <source>
        <dbReference type="ARBA" id="ARBA00023152"/>
    </source>
</evidence>
<keyword evidence="7" id="KW-1185">Reference proteome</keyword>
<dbReference type="EMBL" id="CP007514">
    <property type="protein sequence ID" value="AHY46511.1"/>
    <property type="molecule type" value="Genomic_DNA"/>
</dbReference>
<dbReference type="PROSITE" id="PS00175">
    <property type="entry name" value="PG_MUTASE"/>
    <property type="match status" value="1"/>
</dbReference>
<dbReference type="Gene3D" id="3.40.50.1240">
    <property type="entry name" value="Phosphoglycerate mutase-like"/>
    <property type="match status" value="1"/>
</dbReference>
<evidence type="ECO:0000256" key="3">
    <source>
        <dbReference type="PIRSR" id="PIRSR613078-1"/>
    </source>
</evidence>
<dbReference type="SMART" id="SM00855">
    <property type="entry name" value="PGAM"/>
    <property type="match status" value="1"/>
</dbReference>
<dbReference type="SUPFAM" id="SSF53254">
    <property type="entry name" value="Phosphoglycerate mutase-like"/>
    <property type="match status" value="1"/>
</dbReference>
<dbReference type="InterPro" id="IPR001345">
    <property type="entry name" value="PG/BPGM_mutase_AS"/>
</dbReference>
<dbReference type="InterPro" id="IPR013078">
    <property type="entry name" value="His_Pase_superF_clade-1"/>
</dbReference>
<dbReference type="GO" id="GO:0005737">
    <property type="term" value="C:cytoplasm"/>
    <property type="evidence" value="ECO:0007669"/>
    <property type="project" value="TreeGrafter"/>
</dbReference>
<dbReference type="HOGENOM" id="CLU_033323_9_0_11"/>
<evidence type="ECO:0000313" key="5">
    <source>
        <dbReference type="EMBL" id="AHY46511.1"/>
    </source>
</evidence>
<dbReference type="GO" id="GO:0016791">
    <property type="term" value="F:phosphatase activity"/>
    <property type="evidence" value="ECO:0007669"/>
    <property type="project" value="TreeGrafter"/>
</dbReference>
<dbReference type="InterPro" id="IPR050275">
    <property type="entry name" value="PGM_Phosphatase"/>
</dbReference>
<dbReference type="Pfam" id="PF00300">
    <property type="entry name" value="His_Phos_1"/>
    <property type="match status" value="1"/>
</dbReference>
<dbReference type="Proteomes" id="UP000025229">
    <property type="component" value="Chromosome"/>
</dbReference>
<sequence length="224" mass="24347">MRELIIIRHGQSTANADGIWQGQLDYPLSELGREQARFAGEALANERLDAFYASPLSRAFETAEIIAEAAGYRGEIFAVPALTERSGGLFEGNTWAEREQTMPDVVAKFREVGEERGWSLIGAETDEEILARFAPAIEEILASELSGERAVVVSHGGVMRAFLRQKFGPDVLSGTERAPNASITRIQRNGTGSLSLFELASTGHIPPRFEEGRAAARTGEPASE</sequence>
<dbReference type="eggNOG" id="COG0406">
    <property type="taxonomic scope" value="Bacteria"/>
</dbReference>
<accession>A0A023X2S8</accession>
<reference evidence="5 7" key="1">
    <citation type="submission" date="2014-03" db="EMBL/GenBank/DDBJ databases">
        <title>Complete genome sequence of the Radio-Resistant Rubrobacter radiotolerans RSPS-4.</title>
        <authorList>
            <person name="Egas C.C."/>
            <person name="Barroso C.C."/>
            <person name="Froufe H.J.C."/>
            <person name="Pacheco J.J."/>
            <person name="Albuquerque L.L."/>
            <person name="da Costa M.M.S."/>
        </authorList>
    </citation>
    <scope>NUCLEOTIDE SEQUENCE [LARGE SCALE GENOMIC DNA]</scope>
    <source>
        <strain evidence="5 7">RSPS-4</strain>
    </source>
</reference>